<reference evidence="3" key="1">
    <citation type="journal article" date="2021" name="IMA Fungus">
        <title>Genomic characterization of three marine fungi, including Emericellopsis atlantica sp. nov. with signatures of a generalist lifestyle and marine biomass degradation.</title>
        <authorList>
            <person name="Hagestad O.C."/>
            <person name="Hou L."/>
            <person name="Andersen J.H."/>
            <person name="Hansen E.H."/>
            <person name="Altermark B."/>
            <person name="Li C."/>
            <person name="Kuhnert E."/>
            <person name="Cox R.J."/>
            <person name="Crous P.W."/>
            <person name="Spatafora J.W."/>
            <person name="Lail K."/>
            <person name="Amirebrahimi M."/>
            <person name="Lipzen A."/>
            <person name="Pangilinan J."/>
            <person name="Andreopoulos W."/>
            <person name="Hayes R.D."/>
            <person name="Ng V."/>
            <person name="Grigoriev I.V."/>
            <person name="Jackson S.A."/>
            <person name="Sutton T.D.S."/>
            <person name="Dobson A.D.W."/>
            <person name="Rama T."/>
        </authorList>
    </citation>
    <scope>NUCLEOTIDE SEQUENCE</scope>
    <source>
        <strain evidence="3">TS7</strain>
    </source>
</reference>
<evidence type="ECO:0000313" key="3">
    <source>
        <dbReference type="EMBL" id="KAG9253112.1"/>
    </source>
</evidence>
<dbReference type="InterPro" id="IPR012349">
    <property type="entry name" value="Split_barrel_FMN-bd"/>
</dbReference>
<dbReference type="GeneID" id="70294654"/>
<dbReference type="EMBL" id="MU251259">
    <property type="protein sequence ID" value="KAG9253112.1"/>
    <property type="molecule type" value="Genomic_DNA"/>
</dbReference>
<name>A0A9P7ZK18_9HYPO</name>
<dbReference type="SUPFAM" id="SSF50475">
    <property type="entry name" value="FMN-binding split barrel"/>
    <property type="match status" value="1"/>
</dbReference>
<sequence length="215" mass="23469">MRSLSLRCVRLSQPTWIAATSSKTIVRHNSTRTHLSPLQEDYRHIMRAITANVVILTSPPATSRNSEPSKPRAMTLSSFTSLSISPTPLITFNIATPSRTLTALTENPRFNIHIPLAAAAGAKLAHRFTKGNSESMWEGLKWDEHGVIHDDGVMAVLKCRLAAGDKFPPGGMIQVGDHAVVVGKVEEARPGGDDHSALTHWQGNYRGYGMELDIP</sequence>
<keyword evidence="4" id="KW-1185">Reference proteome</keyword>
<dbReference type="AlphaFoldDB" id="A0A9P7ZK18"/>
<keyword evidence="1" id="KW-0560">Oxidoreductase</keyword>
<dbReference type="GO" id="GO:0010181">
    <property type="term" value="F:FMN binding"/>
    <property type="evidence" value="ECO:0007669"/>
    <property type="project" value="InterPro"/>
</dbReference>
<evidence type="ECO:0000256" key="1">
    <source>
        <dbReference type="ARBA" id="ARBA00023002"/>
    </source>
</evidence>
<dbReference type="Gene3D" id="2.30.110.10">
    <property type="entry name" value="Electron Transport, Fmn-binding Protein, Chain A"/>
    <property type="match status" value="1"/>
</dbReference>
<organism evidence="3 4">
    <name type="scientific">Emericellopsis atlantica</name>
    <dbReference type="NCBI Taxonomy" id="2614577"/>
    <lineage>
        <taxon>Eukaryota</taxon>
        <taxon>Fungi</taxon>
        <taxon>Dikarya</taxon>
        <taxon>Ascomycota</taxon>
        <taxon>Pezizomycotina</taxon>
        <taxon>Sordariomycetes</taxon>
        <taxon>Hypocreomycetidae</taxon>
        <taxon>Hypocreales</taxon>
        <taxon>Bionectriaceae</taxon>
        <taxon>Emericellopsis</taxon>
    </lineage>
</organism>
<dbReference type="RefSeq" id="XP_046117036.1">
    <property type="nucleotide sequence ID" value="XM_046263751.1"/>
</dbReference>
<dbReference type="PANTHER" id="PTHR30466">
    <property type="entry name" value="FLAVIN REDUCTASE"/>
    <property type="match status" value="1"/>
</dbReference>
<dbReference type="GO" id="GO:0042602">
    <property type="term" value="F:riboflavin reductase (NADPH) activity"/>
    <property type="evidence" value="ECO:0007669"/>
    <property type="project" value="TreeGrafter"/>
</dbReference>
<dbReference type="PANTHER" id="PTHR30466:SF1">
    <property type="entry name" value="FMN REDUCTASE (NADH) RUTF"/>
    <property type="match status" value="1"/>
</dbReference>
<dbReference type="InterPro" id="IPR050268">
    <property type="entry name" value="NADH-dep_flavin_reductase"/>
</dbReference>
<protein>
    <submittedName>
        <fullName evidence="3">Flavin reductase like domain-containing protein</fullName>
    </submittedName>
</protein>
<dbReference type="OrthoDB" id="2015405at2759"/>
<dbReference type="Pfam" id="PF01613">
    <property type="entry name" value="Flavin_Reduct"/>
    <property type="match status" value="1"/>
</dbReference>
<feature type="domain" description="Flavin reductase like" evidence="2">
    <location>
        <begin position="46"/>
        <end position="207"/>
    </location>
</feature>
<evidence type="ECO:0000259" key="2">
    <source>
        <dbReference type="SMART" id="SM00903"/>
    </source>
</evidence>
<comment type="caution">
    <text evidence="3">The sequence shown here is derived from an EMBL/GenBank/DDBJ whole genome shotgun (WGS) entry which is preliminary data.</text>
</comment>
<evidence type="ECO:0000313" key="4">
    <source>
        <dbReference type="Proteomes" id="UP000887229"/>
    </source>
</evidence>
<dbReference type="InterPro" id="IPR002563">
    <property type="entry name" value="Flavin_Rdtase-like_dom"/>
</dbReference>
<dbReference type="SMART" id="SM00903">
    <property type="entry name" value="Flavin_Reduct"/>
    <property type="match status" value="1"/>
</dbReference>
<gene>
    <name evidence="3" type="ORF">F5Z01DRAFT_659170</name>
</gene>
<proteinExistence type="predicted"/>
<dbReference type="Proteomes" id="UP000887229">
    <property type="component" value="Unassembled WGS sequence"/>
</dbReference>
<accession>A0A9P7ZK18</accession>